<keyword evidence="1" id="KW-1133">Transmembrane helix</keyword>
<organism evidence="2 3">
    <name type="scientific">Lacticaseibacillus hegangensis</name>
    <dbReference type="NCBI Taxonomy" id="2486010"/>
    <lineage>
        <taxon>Bacteria</taxon>
        <taxon>Bacillati</taxon>
        <taxon>Bacillota</taxon>
        <taxon>Bacilli</taxon>
        <taxon>Lactobacillales</taxon>
        <taxon>Lactobacillaceae</taxon>
        <taxon>Lacticaseibacillus</taxon>
    </lineage>
</organism>
<reference evidence="3" key="1">
    <citation type="journal article" date="2019" name="Int. J. Syst. Evol. Microbiol.">
        <title>The Global Catalogue of Microorganisms (GCM) 10K type strain sequencing project: providing services to taxonomists for standard genome sequencing and annotation.</title>
        <authorList>
            <consortium name="The Broad Institute Genomics Platform"/>
            <consortium name="The Broad Institute Genome Sequencing Center for Infectious Disease"/>
            <person name="Wu L."/>
            <person name="Ma J."/>
        </authorList>
    </citation>
    <scope>NUCLEOTIDE SEQUENCE [LARGE SCALE GENOMIC DNA]</scope>
    <source>
        <strain evidence="3">CCM 8912</strain>
    </source>
</reference>
<keyword evidence="3" id="KW-1185">Reference proteome</keyword>
<dbReference type="EMBL" id="JBHTOK010000015">
    <property type="protein sequence ID" value="MFD1440437.1"/>
    <property type="molecule type" value="Genomic_DNA"/>
</dbReference>
<keyword evidence="1" id="KW-0472">Membrane</keyword>
<evidence type="ECO:0000313" key="3">
    <source>
        <dbReference type="Proteomes" id="UP001597212"/>
    </source>
</evidence>
<dbReference type="Proteomes" id="UP001597212">
    <property type="component" value="Unassembled WGS sequence"/>
</dbReference>
<name>A0ABW4CST1_9LACO</name>
<accession>A0ABW4CST1</accession>
<dbReference type="InterPro" id="IPR032083">
    <property type="entry name" value="DUF4811"/>
</dbReference>
<comment type="caution">
    <text evidence="2">The sequence shown here is derived from an EMBL/GenBank/DDBJ whole genome shotgun (WGS) entry which is preliminary data.</text>
</comment>
<feature type="transmembrane region" description="Helical" evidence="1">
    <location>
        <begin position="30"/>
        <end position="47"/>
    </location>
</feature>
<evidence type="ECO:0000313" key="2">
    <source>
        <dbReference type="EMBL" id="MFD1440437.1"/>
    </source>
</evidence>
<evidence type="ECO:0000256" key="1">
    <source>
        <dbReference type="SAM" id="Phobius"/>
    </source>
</evidence>
<keyword evidence="1" id="KW-0812">Transmembrane</keyword>
<protein>
    <submittedName>
        <fullName evidence="2">DUF4811 domain-containing protein</fullName>
    </submittedName>
</protein>
<sequence length="167" mass="18317">MILVILVIAAFALFLVAVLGQQSLRRRVWIAVLGVLLIASAFAIAANDASRFGMTTKVITQTTEIVGAADHTILTSPIGTDKQNLAVVYRQNPLSKKVSVAKPDINTVVKLHRTDSRLGQVTIKRTELRYKDTFAAFLFAGSGQNGQTLNTTYDFAIPQSWRVSERK</sequence>
<dbReference type="Pfam" id="PF16069">
    <property type="entry name" value="DUF4811"/>
    <property type="match status" value="1"/>
</dbReference>
<gene>
    <name evidence="2" type="ORF">ACFQ5K_03405</name>
</gene>
<proteinExistence type="predicted"/>
<dbReference type="RefSeq" id="WP_125756048.1">
    <property type="nucleotide sequence ID" value="NZ_JBHTOK010000015.1"/>
</dbReference>